<dbReference type="GO" id="GO:0003700">
    <property type="term" value="F:DNA-binding transcription factor activity"/>
    <property type="evidence" value="ECO:0007669"/>
    <property type="project" value="InterPro"/>
</dbReference>
<evidence type="ECO:0000313" key="7">
    <source>
        <dbReference type="Proteomes" id="UP000578036"/>
    </source>
</evidence>
<dbReference type="EMBL" id="JACHWF010000006">
    <property type="protein sequence ID" value="MBB3009928.1"/>
    <property type="molecule type" value="Genomic_DNA"/>
</dbReference>
<evidence type="ECO:0000256" key="2">
    <source>
        <dbReference type="ARBA" id="ARBA00023015"/>
    </source>
</evidence>
<comment type="caution">
    <text evidence="6">The sequence shown here is derived from an EMBL/GenBank/DDBJ whole genome shotgun (WGS) entry which is preliminary data.</text>
</comment>
<dbReference type="SUPFAM" id="SSF46785">
    <property type="entry name" value="Winged helix' DNA-binding domain"/>
    <property type="match status" value="1"/>
</dbReference>
<evidence type="ECO:0000313" key="6">
    <source>
        <dbReference type="EMBL" id="MBB3009928.1"/>
    </source>
</evidence>
<gene>
    <name evidence="6" type="ORF">FHX61_004604</name>
</gene>
<dbReference type="PANTHER" id="PTHR30419">
    <property type="entry name" value="HTH-TYPE TRANSCRIPTIONAL REGULATOR YBHD"/>
    <property type="match status" value="1"/>
</dbReference>
<dbReference type="Gene3D" id="1.10.10.10">
    <property type="entry name" value="Winged helix-like DNA-binding domain superfamily/Winged helix DNA-binding domain"/>
    <property type="match status" value="1"/>
</dbReference>
<dbReference type="CDD" id="cd05466">
    <property type="entry name" value="PBP2_LTTR_substrate"/>
    <property type="match status" value="1"/>
</dbReference>
<dbReference type="GO" id="GO:0003677">
    <property type="term" value="F:DNA binding"/>
    <property type="evidence" value="ECO:0007669"/>
    <property type="project" value="UniProtKB-KW"/>
</dbReference>
<evidence type="ECO:0000259" key="5">
    <source>
        <dbReference type="PROSITE" id="PS50931"/>
    </source>
</evidence>
<accession>A0A7W4YSS0</accession>
<dbReference type="FunFam" id="1.10.10.10:FF:000001">
    <property type="entry name" value="LysR family transcriptional regulator"/>
    <property type="match status" value="1"/>
</dbReference>
<dbReference type="InterPro" id="IPR005119">
    <property type="entry name" value="LysR_subst-bd"/>
</dbReference>
<proteinExistence type="inferred from homology"/>
<dbReference type="InterPro" id="IPR036390">
    <property type="entry name" value="WH_DNA-bd_sf"/>
</dbReference>
<keyword evidence="7" id="KW-1185">Reference proteome</keyword>
<dbReference type="Pfam" id="PF00126">
    <property type="entry name" value="HTH_1"/>
    <property type="match status" value="1"/>
</dbReference>
<sequence length="296" mass="31970">MDLRQLRYFVTVADRKSISSAAAILHVAQSAISRQMRGLEEEVGGELFERSSSGVCLTQCGQLLLERARFILREVESAANDVSSFNREMHGTVRIAAPPSVARALYARAAENFRAQHPKVRLELSESPTDDVLRRLSAGLLDIGIISDAPNSGFLALTPFVQERLVLLCPPGSAPAEWARVEAPDLKELPIIISAGLRRTYVERFGELNPQIEIDGVGTAAELTCAGIGYAVLPYSTASTTGSLKGLHAVQIDGLLLSRYLALVRGRPVSLATRAFRAAIEDEAERCAAAGLFTLI</sequence>
<dbReference type="Proteomes" id="UP000578036">
    <property type="component" value="Unassembled WGS sequence"/>
</dbReference>
<dbReference type="PROSITE" id="PS50931">
    <property type="entry name" value="HTH_LYSR"/>
    <property type="match status" value="1"/>
</dbReference>
<dbReference type="GO" id="GO:0005829">
    <property type="term" value="C:cytosol"/>
    <property type="evidence" value="ECO:0007669"/>
    <property type="project" value="TreeGrafter"/>
</dbReference>
<keyword evidence="2" id="KW-0805">Transcription regulation</keyword>
<evidence type="ECO:0000256" key="4">
    <source>
        <dbReference type="ARBA" id="ARBA00023163"/>
    </source>
</evidence>
<evidence type="ECO:0000256" key="1">
    <source>
        <dbReference type="ARBA" id="ARBA00009437"/>
    </source>
</evidence>
<dbReference type="InterPro" id="IPR000847">
    <property type="entry name" value="LysR_HTH_N"/>
</dbReference>
<reference evidence="6 7" key="1">
    <citation type="submission" date="2020-08" db="EMBL/GenBank/DDBJ databases">
        <title>Genomic Encyclopedia of Type Strains, Phase IV (KMG-V): Genome sequencing to study the core and pangenomes of soil and plant-associated prokaryotes.</title>
        <authorList>
            <person name="Whitman W."/>
        </authorList>
    </citation>
    <scope>NUCLEOTIDE SEQUENCE [LARGE SCALE GENOMIC DNA]</scope>
    <source>
        <strain evidence="6 7">SLV-2362</strain>
    </source>
</reference>
<dbReference type="InterPro" id="IPR050950">
    <property type="entry name" value="HTH-type_LysR_regulators"/>
</dbReference>
<dbReference type="RefSeq" id="WP_183300281.1">
    <property type="nucleotide sequence ID" value="NZ_JACHWF010000006.1"/>
</dbReference>
<keyword evidence="4" id="KW-0804">Transcription</keyword>
<dbReference type="AlphaFoldDB" id="A0A7W4YSS0"/>
<protein>
    <submittedName>
        <fullName evidence="6">LysR family nitrogen assimilation transcriptional regulator</fullName>
    </submittedName>
</protein>
<dbReference type="Pfam" id="PF03466">
    <property type="entry name" value="LysR_substrate"/>
    <property type="match status" value="1"/>
</dbReference>
<name>A0A7W4YSS0_9BURK</name>
<dbReference type="SUPFAM" id="SSF53850">
    <property type="entry name" value="Periplasmic binding protein-like II"/>
    <property type="match status" value="1"/>
</dbReference>
<dbReference type="PRINTS" id="PR00039">
    <property type="entry name" value="HTHLYSR"/>
</dbReference>
<dbReference type="InterPro" id="IPR036388">
    <property type="entry name" value="WH-like_DNA-bd_sf"/>
</dbReference>
<evidence type="ECO:0000256" key="3">
    <source>
        <dbReference type="ARBA" id="ARBA00023125"/>
    </source>
</evidence>
<dbReference type="Gene3D" id="3.40.190.290">
    <property type="match status" value="1"/>
</dbReference>
<feature type="domain" description="HTH lysR-type" evidence="5">
    <location>
        <begin position="1"/>
        <end position="58"/>
    </location>
</feature>
<comment type="similarity">
    <text evidence="1">Belongs to the LysR transcriptional regulatory family.</text>
</comment>
<organism evidence="6 7">
    <name type="scientific">Cupriavidus alkaliphilus</name>
    <dbReference type="NCBI Taxonomy" id="942866"/>
    <lineage>
        <taxon>Bacteria</taxon>
        <taxon>Pseudomonadati</taxon>
        <taxon>Pseudomonadota</taxon>
        <taxon>Betaproteobacteria</taxon>
        <taxon>Burkholderiales</taxon>
        <taxon>Burkholderiaceae</taxon>
        <taxon>Cupriavidus</taxon>
    </lineage>
</organism>
<keyword evidence="3" id="KW-0238">DNA-binding</keyword>